<protein>
    <recommendedName>
        <fullName evidence="3">GMP synthase</fullName>
    </recommendedName>
</protein>
<name>A0ABR0A6H0_9CRUS</name>
<keyword evidence="2" id="KW-1185">Reference proteome</keyword>
<dbReference type="EMBL" id="JAOYFB010000036">
    <property type="protein sequence ID" value="KAK4020748.1"/>
    <property type="molecule type" value="Genomic_DNA"/>
</dbReference>
<proteinExistence type="predicted"/>
<gene>
    <name evidence="1" type="ORF">OUZ56_002698</name>
</gene>
<dbReference type="Gene3D" id="3.30.300.10">
    <property type="match status" value="1"/>
</dbReference>
<dbReference type="Proteomes" id="UP001234178">
    <property type="component" value="Unassembled WGS sequence"/>
</dbReference>
<evidence type="ECO:0000313" key="2">
    <source>
        <dbReference type="Proteomes" id="UP001234178"/>
    </source>
</evidence>
<comment type="caution">
    <text evidence="1">The sequence shown here is derived from an EMBL/GenBank/DDBJ whole genome shotgun (WGS) entry which is preliminary data.</text>
</comment>
<evidence type="ECO:0000313" key="1">
    <source>
        <dbReference type="EMBL" id="KAK4020748.1"/>
    </source>
</evidence>
<sequence length="142" mass="16197">MVHYANIAAKEHDLLNRIEIGTSEEERLLLEVLSSHNQYVATLLPIRTVGVQTQPNWSDLATCAHLISRECHEVNRVYYLFGKAVRELVTDITPTYLTGNILATLREADYLVNKILRDSGCYKKLAQMPIALIPFHFDRDLS</sequence>
<evidence type="ECO:0008006" key="3">
    <source>
        <dbReference type="Google" id="ProtNLM"/>
    </source>
</evidence>
<accession>A0ABR0A6H0</accession>
<reference evidence="1 2" key="1">
    <citation type="journal article" date="2023" name="Nucleic Acids Res.">
        <title>The hologenome of Daphnia magna reveals possible DNA methylation and microbiome-mediated evolution of the host genome.</title>
        <authorList>
            <person name="Chaturvedi A."/>
            <person name="Li X."/>
            <person name="Dhandapani V."/>
            <person name="Marshall H."/>
            <person name="Kissane S."/>
            <person name="Cuenca-Cambronero M."/>
            <person name="Asole G."/>
            <person name="Calvet F."/>
            <person name="Ruiz-Romero M."/>
            <person name="Marangio P."/>
            <person name="Guigo R."/>
            <person name="Rago D."/>
            <person name="Mirbahai L."/>
            <person name="Eastwood N."/>
            <person name="Colbourne J.K."/>
            <person name="Zhou J."/>
            <person name="Mallon E."/>
            <person name="Orsini L."/>
        </authorList>
    </citation>
    <scope>NUCLEOTIDE SEQUENCE [LARGE SCALE GENOMIC DNA]</scope>
    <source>
        <strain evidence="1">LRV0_1</strain>
    </source>
</reference>
<organism evidence="1 2">
    <name type="scientific">Daphnia magna</name>
    <dbReference type="NCBI Taxonomy" id="35525"/>
    <lineage>
        <taxon>Eukaryota</taxon>
        <taxon>Metazoa</taxon>
        <taxon>Ecdysozoa</taxon>
        <taxon>Arthropoda</taxon>
        <taxon>Crustacea</taxon>
        <taxon>Branchiopoda</taxon>
        <taxon>Diplostraca</taxon>
        <taxon>Cladocera</taxon>
        <taxon>Anomopoda</taxon>
        <taxon>Daphniidae</taxon>
        <taxon>Daphnia</taxon>
    </lineage>
</organism>